<evidence type="ECO:0000256" key="1">
    <source>
        <dbReference type="ARBA" id="ARBA00004141"/>
    </source>
</evidence>
<keyword evidence="2" id="KW-0813">Transport</keyword>
<organism evidence="6 7">
    <name type="scientific">Paramecium primaurelia</name>
    <dbReference type="NCBI Taxonomy" id="5886"/>
    <lineage>
        <taxon>Eukaryota</taxon>
        <taxon>Sar</taxon>
        <taxon>Alveolata</taxon>
        <taxon>Ciliophora</taxon>
        <taxon>Intramacronucleata</taxon>
        <taxon>Oligohymenophorea</taxon>
        <taxon>Peniculida</taxon>
        <taxon>Parameciidae</taxon>
        <taxon>Paramecium</taxon>
    </lineage>
</organism>
<evidence type="ECO:0000256" key="3">
    <source>
        <dbReference type="ARBA" id="ARBA00022692"/>
    </source>
</evidence>
<evidence type="ECO:0000313" key="7">
    <source>
        <dbReference type="Proteomes" id="UP000688137"/>
    </source>
</evidence>
<comment type="caution">
    <text evidence="6">The sequence shown here is derived from an EMBL/GenBank/DDBJ whole genome shotgun (WGS) entry which is preliminary data.</text>
</comment>
<comment type="subcellular location">
    <subcellularLocation>
        <location evidence="1">Membrane</location>
        <topology evidence="1">Multi-pass membrane protein</topology>
    </subcellularLocation>
</comment>
<evidence type="ECO:0000256" key="4">
    <source>
        <dbReference type="ARBA" id="ARBA00022989"/>
    </source>
</evidence>
<dbReference type="EMBL" id="CAJJDM010000033">
    <property type="protein sequence ID" value="CAD8063199.1"/>
    <property type="molecule type" value="Genomic_DNA"/>
</dbReference>
<dbReference type="GO" id="GO:0016020">
    <property type="term" value="C:membrane"/>
    <property type="evidence" value="ECO:0007669"/>
    <property type="project" value="UniProtKB-SubCell"/>
</dbReference>
<sequence length="114" mass="13317">MSPKNIIPFFNLTQIIVGIVAFSQGVQHLADFSIQYLYKDDFDVSPSRIGVYIGLSQLQWIIKPIWGIICDSFPILDSKRKHILFFVVFQVSQDGNKWHILELIMFIWLLLYLL</sequence>
<dbReference type="InterPro" id="IPR039309">
    <property type="entry name" value="BT1"/>
</dbReference>
<dbReference type="Pfam" id="PF03092">
    <property type="entry name" value="BT1"/>
    <property type="match status" value="1"/>
</dbReference>
<keyword evidence="3" id="KW-0812">Transmembrane</keyword>
<dbReference type="AlphaFoldDB" id="A0A8S1L704"/>
<proteinExistence type="predicted"/>
<name>A0A8S1L704_PARPR</name>
<evidence type="ECO:0000256" key="5">
    <source>
        <dbReference type="ARBA" id="ARBA00023136"/>
    </source>
</evidence>
<protein>
    <submittedName>
        <fullName evidence="6">Uncharacterized protein</fullName>
    </submittedName>
</protein>
<evidence type="ECO:0000313" key="6">
    <source>
        <dbReference type="EMBL" id="CAD8063199.1"/>
    </source>
</evidence>
<accession>A0A8S1L704</accession>
<evidence type="ECO:0000256" key="2">
    <source>
        <dbReference type="ARBA" id="ARBA00022448"/>
    </source>
</evidence>
<keyword evidence="5" id="KW-0472">Membrane</keyword>
<reference evidence="6" key="1">
    <citation type="submission" date="2021-01" db="EMBL/GenBank/DDBJ databases">
        <authorList>
            <consortium name="Genoscope - CEA"/>
            <person name="William W."/>
        </authorList>
    </citation>
    <scope>NUCLEOTIDE SEQUENCE</scope>
</reference>
<gene>
    <name evidence="6" type="ORF">PPRIM_AZ9-3.1.T0340200</name>
</gene>
<dbReference type="PANTHER" id="PTHR31585">
    <property type="entry name" value="FOLATE-BIOPTERIN TRANSPORTER 1, CHLOROPLASTIC"/>
    <property type="match status" value="1"/>
</dbReference>
<keyword evidence="7" id="KW-1185">Reference proteome</keyword>
<keyword evidence="4" id="KW-1133">Transmembrane helix</keyword>
<dbReference type="PANTHER" id="PTHR31585:SF0">
    <property type="entry name" value="FOLATE-BIOPTERIN TRANSPORTER 1, CHLOROPLASTIC"/>
    <property type="match status" value="1"/>
</dbReference>
<dbReference type="Proteomes" id="UP000688137">
    <property type="component" value="Unassembled WGS sequence"/>
</dbReference>